<dbReference type="Proteomes" id="UP000632339">
    <property type="component" value="Unassembled WGS sequence"/>
</dbReference>
<evidence type="ECO:0000313" key="2">
    <source>
        <dbReference type="Proteomes" id="UP000632339"/>
    </source>
</evidence>
<evidence type="ECO:0000313" key="1">
    <source>
        <dbReference type="EMBL" id="GGN06145.1"/>
    </source>
</evidence>
<reference evidence="2" key="1">
    <citation type="journal article" date="2019" name="Int. J. Syst. Evol. Microbiol.">
        <title>The Global Catalogue of Microorganisms (GCM) 10K type strain sequencing project: providing services to taxonomists for standard genome sequencing and annotation.</title>
        <authorList>
            <consortium name="The Broad Institute Genomics Platform"/>
            <consortium name="The Broad Institute Genome Sequencing Center for Infectious Disease"/>
            <person name="Wu L."/>
            <person name="Ma J."/>
        </authorList>
    </citation>
    <scope>NUCLEOTIDE SEQUENCE [LARGE SCALE GENOMIC DNA]</scope>
    <source>
        <strain evidence="2">CGMCC 1.6375</strain>
    </source>
</reference>
<proteinExistence type="predicted"/>
<dbReference type="EMBL" id="BMLI01000002">
    <property type="protein sequence ID" value="GGN06145.1"/>
    <property type="molecule type" value="Genomic_DNA"/>
</dbReference>
<keyword evidence="2" id="KW-1185">Reference proteome</keyword>
<comment type="caution">
    <text evidence="1">The sequence shown here is derived from an EMBL/GenBank/DDBJ whole genome shotgun (WGS) entry which is preliminary data.</text>
</comment>
<sequence length="84" mass="9365">MAAKIIGRRKPWRLKTRKINGLSTILVKRLIDKIVPIQMIGTWILGAFTGKNEYKNASPISANVKLNDAYIGNFNSSICFCILG</sequence>
<organism evidence="1 2">
    <name type="scientific">Dyadobacter beijingensis</name>
    <dbReference type="NCBI Taxonomy" id="365489"/>
    <lineage>
        <taxon>Bacteria</taxon>
        <taxon>Pseudomonadati</taxon>
        <taxon>Bacteroidota</taxon>
        <taxon>Cytophagia</taxon>
        <taxon>Cytophagales</taxon>
        <taxon>Spirosomataceae</taxon>
        <taxon>Dyadobacter</taxon>
    </lineage>
</organism>
<accession>A0ABQ2IEG5</accession>
<protein>
    <submittedName>
        <fullName evidence="1">Uncharacterized protein</fullName>
    </submittedName>
</protein>
<gene>
    <name evidence="1" type="ORF">GCM10010967_46650</name>
</gene>
<name>A0ABQ2IEG5_9BACT</name>